<dbReference type="EMBL" id="JMIB01000023">
    <property type="protein sequence ID" value="KDM91285.1"/>
    <property type="molecule type" value="Genomic_DNA"/>
</dbReference>
<dbReference type="Gene3D" id="1.10.10.10">
    <property type="entry name" value="Winged helix-like DNA-binding domain superfamily/Winged helix DNA-binding domain"/>
    <property type="match status" value="1"/>
</dbReference>
<dbReference type="RefSeq" id="WP_036752710.1">
    <property type="nucleotide sequence ID" value="NZ_JAGSGC010000010.1"/>
</dbReference>
<protein>
    <recommendedName>
        <fullName evidence="5">HTH lysR-type domain-containing protein</fullName>
    </recommendedName>
</protein>
<feature type="domain" description="HTH lysR-type" evidence="5">
    <location>
        <begin position="1"/>
        <end position="58"/>
    </location>
</feature>
<dbReference type="SUPFAM" id="SSF53850">
    <property type="entry name" value="Periplasmic binding protein-like II"/>
    <property type="match status" value="1"/>
</dbReference>
<keyword evidence="2" id="KW-0805">Transcription regulation</keyword>
<comment type="caution">
    <text evidence="6">The sequence shown here is derived from an EMBL/GenBank/DDBJ whole genome shotgun (WGS) entry which is preliminary data.</text>
</comment>
<dbReference type="GO" id="GO:0006351">
    <property type="term" value="P:DNA-templated transcription"/>
    <property type="evidence" value="ECO:0007669"/>
    <property type="project" value="TreeGrafter"/>
</dbReference>
<dbReference type="GO" id="GO:0003700">
    <property type="term" value="F:DNA-binding transcription factor activity"/>
    <property type="evidence" value="ECO:0007669"/>
    <property type="project" value="InterPro"/>
</dbReference>
<reference evidence="6 7" key="1">
    <citation type="submission" date="2014-04" db="EMBL/GenBank/DDBJ databases">
        <title>Draft genome sequence of Photobacterium halotolerans S2753: a solonamide, ngercheumicin and holomycin producer.</title>
        <authorList>
            <person name="Machado H.R."/>
            <person name="Gram L."/>
        </authorList>
    </citation>
    <scope>NUCLEOTIDE SEQUENCE [LARGE SCALE GENOMIC DNA]</scope>
    <source>
        <strain evidence="6 7">S2753</strain>
    </source>
</reference>
<evidence type="ECO:0000256" key="1">
    <source>
        <dbReference type="ARBA" id="ARBA00009437"/>
    </source>
</evidence>
<dbReference type="InterPro" id="IPR036390">
    <property type="entry name" value="WH_DNA-bd_sf"/>
</dbReference>
<dbReference type="PANTHER" id="PTHR30537">
    <property type="entry name" value="HTH-TYPE TRANSCRIPTIONAL REGULATOR"/>
    <property type="match status" value="1"/>
</dbReference>
<dbReference type="Gene3D" id="3.40.190.290">
    <property type="match status" value="1"/>
</dbReference>
<dbReference type="InterPro" id="IPR000847">
    <property type="entry name" value="LysR_HTH_N"/>
</dbReference>
<evidence type="ECO:0000256" key="3">
    <source>
        <dbReference type="ARBA" id="ARBA00023125"/>
    </source>
</evidence>
<dbReference type="PROSITE" id="PS50931">
    <property type="entry name" value="HTH_LYSR"/>
    <property type="match status" value="1"/>
</dbReference>
<dbReference type="PANTHER" id="PTHR30537:SF5">
    <property type="entry name" value="HTH-TYPE TRANSCRIPTIONAL ACTIVATOR TTDR-RELATED"/>
    <property type="match status" value="1"/>
</dbReference>
<evidence type="ECO:0000313" key="7">
    <source>
        <dbReference type="Proteomes" id="UP000027192"/>
    </source>
</evidence>
<organism evidence="6 7">
    <name type="scientific">Photobacterium galatheae</name>
    <dbReference type="NCBI Taxonomy" id="1654360"/>
    <lineage>
        <taxon>Bacteria</taxon>
        <taxon>Pseudomonadati</taxon>
        <taxon>Pseudomonadota</taxon>
        <taxon>Gammaproteobacteria</taxon>
        <taxon>Vibrionales</taxon>
        <taxon>Vibrionaceae</taxon>
        <taxon>Photobacterium</taxon>
    </lineage>
</organism>
<keyword evidence="4" id="KW-0804">Transcription</keyword>
<dbReference type="AlphaFoldDB" id="A0A066RLG3"/>
<name>A0A066RLG3_9GAMM</name>
<dbReference type="SUPFAM" id="SSF46785">
    <property type="entry name" value="Winged helix' DNA-binding domain"/>
    <property type="match status" value="1"/>
</dbReference>
<dbReference type="Pfam" id="PF00126">
    <property type="entry name" value="HTH_1"/>
    <property type="match status" value="1"/>
</dbReference>
<dbReference type="OrthoDB" id="9786526at2"/>
<keyword evidence="3" id="KW-0238">DNA-binding</keyword>
<dbReference type="GO" id="GO:0043565">
    <property type="term" value="F:sequence-specific DNA binding"/>
    <property type="evidence" value="ECO:0007669"/>
    <property type="project" value="TreeGrafter"/>
</dbReference>
<evidence type="ECO:0000256" key="4">
    <source>
        <dbReference type="ARBA" id="ARBA00023163"/>
    </source>
</evidence>
<evidence type="ECO:0000313" key="6">
    <source>
        <dbReference type="EMBL" id="KDM91285.1"/>
    </source>
</evidence>
<dbReference type="FunFam" id="1.10.10.10:FF:000001">
    <property type="entry name" value="LysR family transcriptional regulator"/>
    <property type="match status" value="1"/>
</dbReference>
<sequence>MRLEDMELFVKVVQTGSFTRAAELADMPKSTFSRRIRHLEQSLCSRLLERTTRKLVLTEVGEIFYQKCLSILDQVESTQQELIQSQEEIGKLTIYAPDYLVELNIAQVSAFCHQHPNLSVTFNTTCQPLSLMADKRFDLLLDIGTQPDSSFIARPIAEASYDLFAHPDYLARHGTPDSPHELTEHDLIVHELSSQMIAWNANVIRLPSSPKYAANSPYVVRGLTLNAQGIGCMPVAMTATAVQEGNLIRLFHGQFVFRQTIYGIYHSRRFVPNKVKVLIDHIREKLPGRIKALEDQVTAPSLPPAHK</sequence>
<dbReference type="InterPro" id="IPR036388">
    <property type="entry name" value="WH-like_DNA-bd_sf"/>
</dbReference>
<dbReference type="STRING" id="1654360.EA58_11980"/>
<evidence type="ECO:0000259" key="5">
    <source>
        <dbReference type="PROSITE" id="PS50931"/>
    </source>
</evidence>
<dbReference type="Pfam" id="PF03466">
    <property type="entry name" value="LysR_substrate"/>
    <property type="match status" value="1"/>
</dbReference>
<accession>A0A066RLG3</accession>
<dbReference type="CDD" id="cd08422">
    <property type="entry name" value="PBP2_CrgA_like"/>
    <property type="match status" value="1"/>
</dbReference>
<dbReference type="Proteomes" id="UP000027192">
    <property type="component" value="Unassembled WGS sequence"/>
</dbReference>
<dbReference type="InterPro" id="IPR005119">
    <property type="entry name" value="LysR_subst-bd"/>
</dbReference>
<keyword evidence="7" id="KW-1185">Reference proteome</keyword>
<gene>
    <name evidence="6" type="ORF">EA58_11980</name>
</gene>
<dbReference type="InterPro" id="IPR058163">
    <property type="entry name" value="LysR-type_TF_proteobact-type"/>
</dbReference>
<evidence type="ECO:0000256" key="2">
    <source>
        <dbReference type="ARBA" id="ARBA00023015"/>
    </source>
</evidence>
<proteinExistence type="inferred from homology"/>
<comment type="similarity">
    <text evidence="1">Belongs to the LysR transcriptional regulatory family.</text>
</comment>